<evidence type="ECO:0000256" key="1">
    <source>
        <dbReference type="SAM" id="MobiDB-lite"/>
    </source>
</evidence>
<dbReference type="Proteomes" id="UP001589814">
    <property type="component" value="Unassembled WGS sequence"/>
</dbReference>
<accession>A0ABV6G075</accession>
<evidence type="ECO:0000259" key="3">
    <source>
        <dbReference type="Pfam" id="PF13670"/>
    </source>
</evidence>
<comment type="caution">
    <text evidence="4">The sequence shown here is derived from an EMBL/GenBank/DDBJ whole genome shotgun (WGS) entry which is preliminary data.</text>
</comment>
<feature type="signal peptide" evidence="2">
    <location>
        <begin position="1"/>
        <end position="24"/>
    </location>
</feature>
<gene>
    <name evidence="4" type="ORF">ACFFHW_03280</name>
</gene>
<proteinExistence type="predicted"/>
<feature type="region of interest" description="Disordered" evidence="1">
    <location>
        <begin position="139"/>
        <end position="162"/>
    </location>
</feature>
<dbReference type="Pfam" id="PF13670">
    <property type="entry name" value="PepSY_2"/>
    <property type="match status" value="1"/>
</dbReference>
<evidence type="ECO:0000256" key="2">
    <source>
        <dbReference type="SAM" id="SignalP"/>
    </source>
</evidence>
<feature type="domain" description="PepSY" evidence="3">
    <location>
        <begin position="9"/>
        <end position="93"/>
    </location>
</feature>
<keyword evidence="5" id="KW-1185">Reference proteome</keyword>
<protein>
    <submittedName>
        <fullName evidence="4">PepSY domain-containing protein</fullName>
    </submittedName>
</protein>
<sequence>MQKTPIALAFAAATTLGMSGTAMADRSDYEEAIDQSTFSNMIEQATAAGITSFRDLQVDEERGNPEFEADGWNREGWELELTLDGQSGDVIRESRNRTVVSPWGLSPQQLDSLLGRANSDGFERFDDIELDRDGTIEVSGYGSNQREMEHRYSIDEFNGNAQ</sequence>
<reference evidence="4 5" key="1">
    <citation type="submission" date="2024-09" db="EMBL/GenBank/DDBJ databases">
        <authorList>
            <person name="Sun Q."/>
            <person name="Mori K."/>
        </authorList>
    </citation>
    <scope>NUCLEOTIDE SEQUENCE [LARGE SCALE GENOMIC DNA]</scope>
    <source>
        <strain evidence="4 5">CCM 7415</strain>
    </source>
</reference>
<dbReference type="EMBL" id="JBHLVX010000013">
    <property type="protein sequence ID" value="MFC0267031.1"/>
    <property type="molecule type" value="Genomic_DNA"/>
</dbReference>
<dbReference type="InterPro" id="IPR025711">
    <property type="entry name" value="PepSY"/>
</dbReference>
<dbReference type="RefSeq" id="WP_019949869.1">
    <property type="nucleotide sequence ID" value="NZ_JBHLVX010000013.1"/>
</dbReference>
<keyword evidence="2" id="KW-0732">Signal</keyword>
<evidence type="ECO:0000313" key="4">
    <source>
        <dbReference type="EMBL" id="MFC0267031.1"/>
    </source>
</evidence>
<feature type="chain" id="PRO_5045572675" evidence="2">
    <location>
        <begin position="25"/>
        <end position="162"/>
    </location>
</feature>
<evidence type="ECO:0000313" key="5">
    <source>
        <dbReference type="Proteomes" id="UP001589814"/>
    </source>
</evidence>
<name>A0ABV6G075_9GAMM</name>
<organism evidence="4 5">
    <name type="scientific">Kushneria aurantia</name>
    <dbReference type="NCBI Taxonomy" id="504092"/>
    <lineage>
        <taxon>Bacteria</taxon>
        <taxon>Pseudomonadati</taxon>
        <taxon>Pseudomonadota</taxon>
        <taxon>Gammaproteobacteria</taxon>
        <taxon>Oceanospirillales</taxon>
        <taxon>Halomonadaceae</taxon>
        <taxon>Kushneria</taxon>
    </lineage>
</organism>